<accession>A0A914LE03</accession>
<feature type="coiled-coil region" evidence="1">
    <location>
        <begin position="589"/>
        <end position="725"/>
    </location>
</feature>
<protein>
    <submittedName>
        <fullName evidence="3">Uncharacterized protein</fullName>
    </submittedName>
</protein>
<keyword evidence="2" id="KW-1185">Reference proteome</keyword>
<evidence type="ECO:0000313" key="3">
    <source>
        <dbReference type="WBParaSite" id="Minc3s00431g12205"/>
    </source>
</evidence>
<dbReference type="Proteomes" id="UP000887563">
    <property type="component" value="Unplaced"/>
</dbReference>
<sequence>MVLEAKEEDKEADKSLINLFKDKTHLLVGYCLVNQFITMFNEEGKPKIRVFSATESFMAEHSALLGNVLGKRSVNIASYINISNQIKTKIEELCKNVRHNVSEIATDFTEKCLKFVKELLEESLGYSSIERKDVIFERPDEWDLIKVVDQVDEEGFRLADDSFMLVDMKQMPNLTLECREWAELYSEALDRFDEHKFTLTEAHYLFHSVLPLMDKNVLELGRKELSDKLKGLNINQELTNEIKELKAHPQNKTLSSSIIQKLPKIEVDYILRKNVQDCSLATYLLKFTLLNLDRSEITLEEQKMFLTVLQSKLKPKHGMEENQMETGEHSKAKKIENLMDEKATFVKKVFDNFIFFCAEERIHKGIRSKTDLVKKQIKALEHPFKNILEYLGGGENEGKKLEKELAKKEEIKKVLDPLYEVLHWKLNSNYFLGEAYKAVNQFDRELKFLFDLLINNEFLIEEFTTIEKLGKNLGKVEKIVEESTNVYISRIMQKLAFSVKNTTKQQKQKDKEQSKNKLETHNSLNRKAVLSILYCLVNRLLTLFNEEGEVNMEAMLKNETNVNVLEFASKVSKVMGNYRLKRTYYEEIHKKIEKQILKEIEKLEKIEEKSKEREKNAEKEIKEEIKELENIKNQEIQKLNHESDKIKKNEEEIKKLEEEIEKIKQHNYEIEHLNKMKRKIEQMGKLEIEDINKVEQEIEGLKKQINESKEKIEEGKKQIEVIEEKINPLVNILREKDEYFSVDEKEELKKNWKMHCYIEKYNTQFEQPKALKLHYCKSHCYNITAVA</sequence>
<dbReference type="WBParaSite" id="Minc3s00431g12205">
    <property type="protein sequence ID" value="Minc3s00431g12205"/>
    <property type="gene ID" value="Minc3s00431g12205"/>
</dbReference>
<reference evidence="3" key="1">
    <citation type="submission" date="2022-11" db="UniProtKB">
        <authorList>
            <consortium name="WormBaseParasite"/>
        </authorList>
    </citation>
    <scope>IDENTIFICATION</scope>
</reference>
<evidence type="ECO:0000256" key="1">
    <source>
        <dbReference type="SAM" id="Coils"/>
    </source>
</evidence>
<organism evidence="2 3">
    <name type="scientific">Meloidogyne incognita</name>
    <name type="common">Southern root-knot nematode worm</name>
    <name type="synonym">Oxyuris incognita</name>
    <dbReference type="NCBI Taxonomy" id="6306"/>
    <lineage>
        <taxon>Eukaryota</taxon>
        <taxon>Metazoa</taxon>
        <taxon>Ecdysozoa</taxon>
        <taxon>Nematoda</taxon>
        <taxon>Chromadorea</taxon>
        <taxon>Rhabditida</taxon>
        <taxon>Tylenchina</taxon>
        <taxon>Tylenchomorpha</taxon>
        <taxon>Tylenchoidea</taxon>
        <taxon>Meloidogynidae</taxon>
        <taxon>Meloidogyninae</taxon>
        <taxon>Meloidogyne</taxon>
        <taxon>Meloidogyne incognita group</taxon>
    </lineage>
</organism>
<dbReference type="AlphaFoldDB" id="A0A914LE03"/>
<keyword evidence="1" id="KW-0175">Coiled coil</keyword>
<evidence type="ECO:0000313" key="2">
    <source>
        <dbReference type="Proteomes" id="UP000887563"/>
    </source>
</evidence>
<proteinExistence type="predicted"/>
<name>A0A914LE03_MELIC</name>